<dbReference type="SUPFAM" id="SSF56925">
    <property type="entry name" value="OMPA-like"/>
    <property type="match status" value="1"/>
</dbReference>
<accession>A0A379Z9F8</accession>
<name>A0A379Z9F8_9GAMM</name>
<feature type="chain" id="PRO_5041540779" evidence="2">
    <location>
        <begin position="23"/>
        <end position="184"/>
    </location>
</feature>
<organism evidence="5 6">
    <name type="scientific">Shewanella algae</name>
    <dbReference type="NCBI Taxonomy" id="38313"/>
    <lineage>
        <taxon>Bacteria</taxon>
        <taxon>Pseudomonadati</taxon>
        <taxon>Pseudomonadota</taxon>
        <taxon>Gammaproteobacteria</taxon>
        <taxon>Alteromonadales</taxon>
        <taxon>Shewanellaceae</taxon>
        <taxon>Shewanella</taxon>
    </lineage>
</organism>
<dbReference type="Proteomes" id="UP000825078">
    <property type="component" value="Chromosome"/>
</dbReference>
<dbReference type="GeneID" id="93807404"/>
<keyword evidence="1 2" id="KW-0732">Signal</keyword>
<evidence type="ECO:0000313" key="5">
    <source>
        <dbReference type="EMBL" id="SUI57465.1"/>
    </source>
</evidence>
<sequence length="184" mass="20285">MKIQSLVLASAAALAFSAPSFAADWFVGGGVGAQQNDYSHKPTDGGKFSDDDRNAVYMLRGGAFLTPNQRLYATYSYNSDDFAKQQMGLVSYDYLIGLDQANKLNWFVGASAGINHTAPDSGALESDNNFVWGGQTGLVYKLSDNLNTEIGYRYLKQDYDNKIDSGKYALDNTQQLYLSVDYRF</sequence>
<dbReference type="InterPro" id="IPR027385">
    <property type="entry name" value="Beta-barrel_OMP"/>
</dbReference>
<dbReference type="InterPro" id="IPR011250">
    <property type="entry name" value="OMP/PagP_B-barrel"/>
</dbReference>
<gene>
    <name evidence="4" type="primary">oprH</name>
    <name evidence="5" type="ORF">NCTC10738_01279</name>
    <name evidence="4" type="ORF">TUM17379_03390</name>
</gene>
<proteinExistence type="predicted"/>
<keyword evidence="6" id="KW-1185">Reference proteome</keyword>
<feature type="signal peptide" evidence="2">
    <location>
        <begin position="1"/>
        <end position="22"/>
    </location>
</feature>
<reference evidence="4" key="2">
    <citation type="submission" date="2021-05" db="EMBL/GenBank/DDBJ databases">
        <title>Molecular characterization for Shewanella algae harboring chromosomal blaOXA-55-like strains isolated from clinical and environment sample.</title>
        <authorList>
            <person name="Ohama Y."/>
            <person name="Aoki K."/>
            <person name="Harada S."/>
            <person name="Moriya K."/>
            <person name="Ishii Y."/>
            <person name="Tateda K."/>
        </authorList>
    </citation>
    <scope>NUCLEOTIDE SEQUENCE</scope>
    <source>
        <strain evidence="4">TUM17379</strain>
    </source>
</reference>
<evidence type="ECO:0000259" key="3">
    <source>
        <dbReference type="Pfam" id="PF13505"/>
    </source>
</evidence>
<protein>
    <submittedName>
        <fullName evidence="4">PhoP/Q and low Mg2+ inducible outer membrane protein H1</fullName>
    </submittedName>
</protein>
<evidence type="ECO:0000256" key="2">
    <source>
        <dbReference type="SAM" id="SignalP"/>
    </source>
</evidence>
<reference evidence="5 6" key="1">
    <citation type="submission" date="2018-06" db="EMBL/GenBank/DDBJ databases">
        <authorList>
            <consortium name="Pathogen Informatics"/>
            <person name="Doyle S."/>
        </authorList>
    </citation>
    <scope>NUCLEOTIDE SEQUENCE [LARGE SCALE GENOMIC DNA]</scope>
    <source>
        <strain evidence="5 6">NCTC10738</strain>
    </source>
</reference>
<dbReference type="Gene3D" id="2.40.160.20">
    <property type="match status" value="1"/>
</dbReference>
<dbReference type="AlphaFoldDB" id="A0A379Z9F8"/>
<dbReference type="Proteomes" id="UP000254069">
    <property type="component" value="Unassembled WGS sequence"/>
</dbReference>
<evidence type="ECO:0000256" key="1">
    <source>
        <dbReference type="ARBA" id="ARBA00022729"/>
    </source>
</evidence>
<dbReference type="Pfam" id="PF13505">
    <property type="entry name" value="OMP_b-brl"/>
    <property type="match status" value="1"/>
</dbReference>
<feature type="domain" description="Outer membrane protein beta-barrel" evidence="3">
    <location>
        <begin position="9"/>
        <end position="184"/>
    </location>
</feature>
<dbReference type="RefSeq" id="WP_025010852.1">
    <property type="nucleotide sequence ID" value="NZ_AP024609.1"/>
</dbReference>
<evidence type="ECO:0000313" key="6">
    <source>
        <dbReference type="Proteomes" id="UP000254069"/>
    </source>
</evidence>
<dbReference type="EMBL" id="AP024613">
    <property type="protein sequence ID" value="BCV43321.1"/>
    <property type="molecule type" value="Genomic_DNA"/>
</dbReference>
<evidence type="ECO:0000313" key="4">
    <source>
        <dbReference type="EMBL" id="BCV43321.1"/>
    </source>
</evidence>
<dbReference type="EMBL" id="UGYO01000001">
    <property type="protein sequence ID" value="SUI57465.1"/>
    <property type="molecule type" value="Genomic_DNA"/>
</dbReference>